<evidence type="ECO:0000256" key="3">
    <source>
        <dbReference type="ARBA" id="ARBA00022452"/>
    </source>
</evidence>
<feature type="region of interest" description="Disordered" evidence="13">
    <location>
        <begin position="228"/>
        <end position="250"/>
    </location>
</feature>
<name>A0A7W6REL1_9PROT</name>
<evidence type="ECO:0000256" key="6">
    <source>
        <dbReference type="ARBA" id="ARBA00023004"/>
    </source>
</evidence>
<evidence type="ECO:0000256" key="7">
    <source>
        <dbReference type="ARBA" id="ARBA00023065"/>
    </source>
</evidence>
<dbReference type="Pfam" id="PF00593">
    <property type="entry name" value="TonB_dep_Rec_b-barrel"/>
    <property type="match status" value="1"/>
</dbReference>
<reference evidence="17 18" key="1">
    <citation type="submission" date="2020-08" db="EMBL/GenBank/DDBJ databases">
        <title>Genome sequencing of Purple Non-Sulfur Bacteria from various extreme environments.</title>
        <authorList>
            <person name="Mayer M."/>
        </authorList>
    </citation>
    <scope>NUCLEOTIDE SEQUENCE [LARGE SCALE GENOMIC DNA]</scope>
    <source>
        <strain evidence="17 18">JA131</strain>
    </source>
</reference>
<dbReference type="InterPro" id="IPR000531">
    <property type="entry name" value="Beta-barrel_TonB"/>
</dbReference>
<sequence length="689" mass="76253">MRRFWLATASVLALSSASDATAQSDMDGSDARADRPLPAEQVGDGQANADKTTVYLAPVHVTATKRPVTSFDVIGNVSVQTSDQLEAAAATKTEDLGSVFPELSNMNRGTRLYNNMTIRGQSGADYFSPSVGLYVDGVPQLSQSYAQSLLGLEQVELLKGPQGVIYGRGTLGGVLSLVTRTPDDEPEVWGGFEYYGRGIRSDLGASSGFLDSGWAVQAMMMDDRHFGTLDNPDRGEENVDTSETTGGWMSLHYRSPTHPFETRVRAGLETYRSSEEYFVPFSPLSRDRVNWNALGATDRPDLERVLKHVTWDAMYDVSDTWSLKAIAAYQSMELDRMFLEGTNTVDSQNSLFTEVRANYDTDTLNTVMGLSFQKLRYEHENVAEGLWGMGGKISNNDIYNYAAFADGAWRFHPQWEISAGARVSLESAETEMVLEEDGVDVHYSNDDRFFSVTPRVALAWLPNDQNRFWIGFGQGFKPGGFNKEGVSAQDATSYESETATNIEAGWKWASRDYRHAAELTGYAIFSQDVQGYAGPPAGMYLTNMGDARSLGVEATWKSEVIDDHVISIGGMYNDSRFTNGQYEGNKVAYAPQYSALVAWDGRYGSDKQIQSRVALRQNGPFYFNESNDLRQDSYTILDASLMWDTGYGVETGVYAKNLLDTEYRTTAFEGVGAQLGAPREVGLRIRFRL</sequence>
<protein>
    <submittedName>
        <fullName evidence="17">Pesticin/yersiniabactin receptor</fullName>
    </submittedName>
</protein>
<evidence type="ECO:0000256" key="14">
    <source>
        <dbReference type="SAM" id="SignalP"/>
    </source>
</evidence>
<evidence type="ECO:0000259" key="16">
    <source>
        <dbReference type="Pfam" id="PF07715"/>
    </source>
</evidence>
<keyword evidence="6" id="KW-0408">Iron</keyword>
<keyword evidence="9 11" id="KW-0472">Membrane</keyword>
<keyword evidence="2 11" id="KW-0813">Transport</keyword>
<dbReference type="RefSeq" id="WP_184046241.1">
    <property type="nucleotide sequence ID" value="NZ_JACIGK010000022.1"/>
</dbReference>
<feature type="region of interest" description="Disordered" evidence="13">
    <location>
        <begin position="18"/>
        <end position="49"/>
    </location>
</feature>
<evidence type="ECO:0000256" key="4">
    <source>
        <dbReference type="ARBA" id="ARBA00022496"/>
    </source>
</evidence>
<dbReference type="Gene3D" id="2.40.170.20">
    <property type="entry name" value="TonB-dependent receptor, beta-barrel domain"/>
    <property type="match status" value="1"/>
</dbReference>
<feature type="signal peptide" evidence="14">
    <location>
        <begin position="1"/>
        <end position="22"/>
    </location>
</feature>
<dbReference type="InterPro" id="IPR039426">
    <property type="entry name" value="TonB-dep_rcpt-like"/>
</dbReference>
<dbReference type="GO" id="GO:0009279">
    <property type="term" value="C:cell outer membrane"/>
    <property type="evidence" value="ECO:0007669"/>
    <property type="project" value="UniProtKB-SubCell"/>
</dbReference>
<dbReference type="PANTHER" id="PTHR32552:SF81">
    <property type="entry name" value="TONB-DEPENDENT OUTER MEMBRANE RECEPTOR"/>
    <property type="match status" value="1"/>
</dbReference>
<evidence type="ECO:0000256" key="8">
    <source>
        <dbReference type="ARBA" id="ARBA00023077"/>
    </source>
</evidence>
<evidence type="ECO:0000256" key="13">
    <source>
        <dbReference type="SAM" id="MobiDB-lite"/>
    </source>
</evidence>
<organism evidence="17 18">
    <name type="scientific">Roseospira visakhapatnamensis</name>
    <dbReference type="NCBI Taxonomy" id="390880"/>
    <lineage>
        <taxon>Bacteria</taxon>
        <taxon>Pseudomonadati</taxon>
        <taxon>Pseudomonadota</taxon>
        <taxon>Alphaproteobacteria</taxon>
        <taxon>Rhodospirillales</taxon>
        <taxon>Rhodospirillaceae</taxon>
        <taxon>Roseospira</taxon>
    </lineage>
</organism>
<evidence type="ECO:0000256" key="11">
    <source>
        <dbReference type="PROSITE-ProRule" id="PRU01360"/>
    </source>
</evidence>
<keyword evidence="3 11" id="KW-1134">Transmembrane beta strand</keyword>
<evidence type="ECO:0000313" key="17">
    <source>
        <dbReference type="EMBL" id="MBB4267129.1"/>
    </source>
</evidence>
<keyword evidence="7" id="KW-0406">Ion transport</keyword>
<keyword evidence="4" id="KW-0410">Iron transport</keyword>
<evidence type="ECO:0000256" key="2">
    <source>
        <dbReference type="ARBA" id="ARBA00022448"/>
    </source>
</evidence>
<evidence type="ECO:0000259" key="15">
    <source>
        <dbReference type="Pfam" id="PF00593"/>
    </source>
</evidence>
<dbReference type="EMBL" id="JACIGK010000022">
    <property type="protein sequence ID" value="MBB4267129.1"/>
    <property type="molecule type" value="Genomic_DNA"/>
</dbReference>
<keyword evidence="18" id="KW-1185">Reference proteome</keyword>
<dbReference type="Pfam" id="PF07715">
    <property type="entry name" value="Plug"/>
    <property type="match status" value="1"/>
</dbReference>
<evidence type="ECO:0000256" key="9">
    <source>
        <dbReference type="ARBA" id="ARBA00023136"/>
    </source>
</evidence>
<feature type="compositionally biased region" description="Basic and acidic residues" evidence="13">
    <location>
        <begin position="228"/>
        <end position="237"/>
    </location>
</feature>
<evidence type="ECO:0000256" key="1">
    <source>
        <dbReference type="ARBA" id="ARBA00004571"/>
    </source>
</evidence>
<keyword evidence="8 12" id="KW-0798">TonB box</keyword>
<feature type="domain" description="TonB-dependent receptor-like beta-barrel" evidence="15">
    <location>
        <begin position="288"/>
        <end position="658"/>
    </location>
</feature>
<feature type="domain" description="TonB-dependent receptor plug" evidence="16">
    <location>
        <begin position="72"/>
        <end position="174"/>
    </location>
</feature>
<keyword evidence="5 11" id="KW-0812">Transmembrane</keyword>
<dbReference type="InterPro" id="IPR036942">
    <property type="entry name" value="Beta-barrel_TonB_sf"/>
</dbReference>
<dbReference type="Proteomes" id="UP000554286">
    <property type="component" value="Unassembled WGS sequence"/>
</dbReference>
<proteinExistence type="inferred from homology"/>
<evidence type="ECO:0000256" key="10">
    <source>
        <dbReference type="ARBA" id="ARBA00023237"/>
    </source>
</evidence>
<evidence type="ECO:0000256" key="5">
    <source>
        <dbReference type="ARBA" id="ARBA00022692"/>
    </source>
</evidence>
<dbReference type="PROSITE" id="PS52016">
    <property type="entry name" value="TONB_DEPENDENT_REC_3"/>
    <property type="match status" value="1"/>
</dbReference>
<dbReference type="SUPFAM" id="SSF56935">
    <property type="entry name" value="Porins"/>
    <property type="match status" value="1"/>
</dbReference>
<comment type="caution">
    <text evidence="17">The sequence shown here is derived from an EMBL/GenBank/DDBJ whole genome shotgun (WGS) entry which is preliminary data.</text>
</comment>
<accession>A0A7W6REL1</accession>
<dbReference type="PANTHER" id="PTHR32552">
    <property type="entry name" value="FERRICHROME IRON RECEPTOR-RELATED"/>
    <property type="match status" value="1"/>
</dbReference>
<dbReference type="GO" id="GO:0006826">
    <property type="term" value="P:iron ion transport"/>
    <property type="evidence" value="ECO:0007669"/>
    <property type="project" value="UniProtKB-KW"/>
</dbReference>
<keyword evidence="10 11" id="KW-0998">Cell outer membrane</keyword>
<keyword evidence="14" id="KW-0732">Signal</keyword>
<dbReference type="AlphaFoldDB" id="A0A7W6REL1"/>
<comment type="similarity">
    <text evidence="11 12">Belongs to the TonB-dependent receptor family.</text>
</comment>
<keyword evidence="17" id="KW-0675">Receptor</keyword>
<dbReference type="InterPro" id="IPR012910">
    <property type="entry name" value="Plug_dom"/>
</dbReference>
<comment type="subcellular location">
    <subcellularLocation>
        <location evidence="1 11">Cell outer membrane</location>
        <topology evidence="1 11">Multi-pass membrane protein</topology>
    </subcellularLocation>
</comment>
<evidence type="ECO:0000256" key="12">
    <source>
        <dbReference type="RuleBase" id="RU003357"/>
    </source>
</evidence>
<evidence type="ECO:0000313" key="18">
    <source>
        <dbReference type="Proteomes" id="UP000554286"/>
    </source>
</evidence>
<feature type="chain" id="PRO_5031435733" evidence="14">
    <location>
        <begin position="23"/>
        <end position="689"/>
    </location>
</feature>
<gene>
    <name evidence="17" type="ORF">GGD89_002770</name>
</gene>